<dbReference type="SMART" id="SM00368">
    <property type="entry name" value="LRR_RI"/>
    <property type="match status" value="2"/>
</dbReference>
<dbReference type="SUPFAM" id="SSF81383">
    <property type="entry name" value="F-box domain"/>
    <property type="match status" value="1"/>
</dbReference>
<dbReference type="Pfam" id="PF12937">
    <property type="entry name" value="F-box-like"/>
    <property type="match status" value="1"/>
</dbReference>
<dbReference type="EnsemblMetazoa" id="XM_021049291.2">
    <property type="protein sequence ID" value="XP_020904950.1"/>
    <property type="gene ID" value="LOC110243212"/>
</dbReference>
<dbReference type="Pfam" id="PF13516">
    <property type="entry name" value="LRR_6"/>
    <property type="match status" value="1"/>
</dbReference>
<dbReference type="SMART" id="SM00367">
    <property type="entry name" value="LRR_CC"/>
    <property type="match status" value="6"/>
</dbReference>
<evidence type="ECO:0000313" key="4">
    <source>
        <dbReference type="Proteomes" id="UP000887567"/>
    </source>
</evidence>
<name>A0A913XIQ8_EXADI</name>
<dbReference type="Proteomes" id="UP000887567">
    <property type="component" value="Unplaced"/>
</dbReference>
<dbReference type="InterPro" id="IPR001611">
    <property type="entry name" value="Leu-rich_rpt"/>
</dbReference>
<dbReference type="InterPro" id="IPR032675">
    <property type="entry name" value="LRR_dom_sf"/>
</dbReference>
<dbReference type="InterPro" id="IPR006553">
    <property type="entry name" value="Leu-rich_rpt_Cys-con_subtyp"/>
</dbReference>
<dbReference type="GO" id="GO:0019005">
    <property type="term" value="C:SCF ubiquitin ligase complex"/>
    <property type="evidence" value="ECO:0007669"/>
    <property type="project" value="TreeGrafter"/>
</dbReference>
<keyword evidence="4" id="KW-1185">Reference proteome</keyword>
<proteinExistence type="predicted"/>
<feature type="domain" description="F-box" evidence="2">
    <location>
        <begin position="17"/>
        <end position="52"/>
    </location>
</feature>
<dbReference type="SUPFAM" id="SSF52047">
    <property type="entry name" value="RNI-like"/>
    <property type="match status" value="2"/>
</dbReference>
<dbReference type="KEGG" id="epa:110243212"/>
<dbReference type="InterPro" id="IPR036047">
    <property type="entry name" value="F-box-like_dom_sf"/>
</dbReference>
<organism evidence="3 4">
    <name type="scientific">Exaiptasia diaphana</name>
    <name type="common">Tropical sea anemone</name>
    <name type="synonym">Aiptasia pulchella</name>
    <dbReference type="NCBI Taxonomy" id="2652724"/>
    <lineage>
        <taxon>Eukaryota</taxon>
        <taxon>Metazoa</taxon>
        <taxon>Cnidaria</taxon>
        <taxon>Anthozoa</taxon>
        <taxon>Hexacorallia</taxon>
        <taxon>Actiniaria</taxon>
        <taxon>Aiptasiidae</taxon>
        <taxon>Exaiptasia</taxon>
    </lineage>
</organism>
<protein>
    <recommendedName>
        <fullName evidence="2">F-box domain-containing protein</fullName>
    </recommendedName>
</protein>
<dbReference type="OrthoDB" id="2585512at2759"/>
<evidence type="ECO:0000259" key="2">
    <source>
        <dbReference type="Pfam" id="PF12937"/>
    </source>
</evidence>
<accession>A0A913XIQ8</accession>
<dbReference type="Gene3D" id="3.80.10.10">
    <property type="entry name" value="Ribonuclease Inhibitor"/>
    <property type="match status" value="2"/>
</dbReference>
<evidence type="ECO:0000256" key="1">
    <source>
        <dbReference type="ARBA" id="ARBA00022786"/>
    </source>
</evidence>
<dbReference type="AlphaFoldDB" id="A0A913XIQ8"/>
<sequence length="647" mass="72211">MEETNNAIIDQIDANSLVHVLSFLSIKDKQNSAQVCKYWKDLASLPCLWKSVTVVVPHSPSYWFIASMRRRKITRFVCRGSTLDELELVINNIPDITSLKIDQSRHINEEFLRRNVIHLDKLAHLNITNCSQVDLQSLYYEESLGKVLGRLKSLTLPKNINAASFQALIKKCPCLEELEFDKDYGFSGNDQCQKVLVQSCPNLRFLDLGYSMWFSEESWKLTLEALNLKAIKVNSCNDIDTDHIKMIADLCPNLESLDMSSHSMYSNDIVNYVAKKLKHLKHFSFSTACLFVSEFESGTGESKYKGEHDVLHEVSEMTKLESLNIRLNAGMVTGETLCSLVENMSKLRTLNIRRLGKVSAIHARLIGKHLPELNSLKVVISWDCGPGSSGIGLLCAKLPNLTDLHIISSKLSNEDLNEMSSGVVPSKLKSLKIDCSRYVTDLGISYVSNGLTSLTNLDISSCNIGDPGISSISEHLLHLEVLILNENKRVSNHGALTIGKHLKCLEDLRINGTGIGDQGFAFICNHLPRLHTLEALCPLITDVGYLEGIVSLSSVKILQIGSHGISNNAVQESLPHLRNLTQFTSRKIPLTHSCIQSMIRVCPWLSSLFINYCFHSSDDQWQETIDLCKGIGLYLELGFSSCLEVGK</sequence>
<dbReference type="RefSeq" id="XP_020904950.1">
    <property type="nucleotide sequence ID" value="XM_021049291.2"/>
</dbReference>
<dbReference type="InterPro" id="IPR001810">
    <property type="entry name" value="F-box_dom"/>
</dbReference>
<evidence type="ECO:0000313" key="3">
    <source>
        <dbReference type="EnsemblMetazoa" id="XP_020904950.1"/>
    </source>
</evidence>
<dbReference type="GO" id="GO:0031146">
    <property type="term" value="P:SCF-dependent proteasomal ubiquitin-dependent protein catabolic process"/>
    <property type="evidence" value="ECO:0007669"/>
    <property type="project" value="TreeGrafter"/>
</dbReference>
<keyword evidence="1" id="KW-0833">Ubl conjugation pathway</keyword>
<dbReference type="Gene3D" id="1.20.1280.50">
    <property type="match status" value="1"/>
</dbReference>
<reference evidence="3" key="1">
    <citation type="submission" date="2022-11" db="UniProtKB">
        <authorList>
            <consortium name="EnsemblMetazoa"/>
        </authorList>
    </citation>
    <scope>IDENTIFICATION</scope>
</reference>
<dbReference type="PANTHER" id="PTHR13318">
    <property type="entry name" value="PARTNER OF PAIRED, ISOFORM B-RELATED"/>
    <property type="match status" value="1"/>
</dbReference>
<dbReference type="GeneID" id="110243212"/>